<organism evidence="3">
    <name type="scientific">Euplotes harpa</name>
    <dbReference type="NCBI Taxonomy" id="151035"/>
    <lineage>
        <taxon>Eukaryota</taxon>
        <taxon>Sar</taxon>
        <taxon>Alveolata</taxon>
        <taxon>Ciliophora</taxon>
        <taxon>Intramacronucleata</taxon>
        <taxon>Spirotrichea</taxon>
        <taxon>Hypotrichia</taxon>
        <taxon>Euplotida</taxon>
        <taxon>Euplotidae</taxon>
        <taxon>Euplotes</taxon>
    </lineage>
</organism>
<dbReference type="Gene3D" id="4.10.280.110">
    <property type="entry name" value="Pre-mRNA processing factor 4 domain"/>
    <property type="match status" value="1"/>
</dbReference>
<dbReference type="InterPro" id="IPR036285">
    <property type="entry name" value="PRP4-like_sf"/>
</dbReference>
<feature type="compositionally biased region" description="Basic and acidic residues" evidence="1">
    <location>
        <begin position="15"/>
        <end position="32"/>
    </location>
</feature>
<evidence type="ECO:0000313" key="3">
    <source>
        <dbReference type="EMBL" id="CAE0345154.1"/>
    </source>
</evidence>
<reference evidence="3" key="1">
    <citation type="submission" date="2021-01" db="EMBL/GenBank/DDBJ databases">
        <authorList>
            <person name="Corre E."/>
            <person name="Pelletier E."/>
            <person name="Niang G."/>
            <person name="Scheremetjew M."/>
            <person name="Finn R."/>
            <person name="Kale V."/>
            <person name="Holt S."/>
            <person name="Cochrane G."/>
            <person name="Meng A."/>
            <person name="Brown T."/>
            <person name="Cohen L."/>
        </authorList>
    </citation>
    <scope>NUCLEOTIDE SEQUENCE</scope>
    <source>
        <strain evidence="3">FSP1.4</strain>
    </source>
</reference>
<proteinExistence type="predicted"/>
<name>A0A7S3N8M0_9SPIT</name>
<dbReference type="Pfam" id="PF08799">
    <property type="entry name" value="PRP4"/>
    <property type="match status" value="1"/>
</dbReference>
<dbReference type="SMART" id="SM00500">
    <property type="entry name" value="SFM"/>
    <property type="match status" value="1"/>
</dbReference>
<dbReference type="InterPro" id="IPR014906">
    <property type="entry name" value="PRP4-like"/>
</dbReference>
<gene>
    <name evidence="3" type="ORF">EHAR0213_LOCUS4063</name>
</gene>
<feature type="region of interest" description="Disordered" evidence="1">
    <location>
        <begin position="1"/>
        <end position="32"/>
    </location>
</feature>
<sequence length="157" mass="18763">MQKTEEEPTPEEEAKETQPKEKEEEKTFTEEELENIKNRLRALKQPIKIFGETNTDTFNRLVKLEQDDIADTTKGQEHNIYNKKELTVNLTEFQQELKKKLEAKKPIDLEVGNQKVEDVIEIRHTKHSVYPDYKKFEKECKNKERKEKCTTILKWIK</sequence>
<dbReference type="SUPFAM" id="SSF158230">
    <property type="entry name" value="PRP4-like"/>
    <property type="match status" value="1"/>
</dbReference>
<protein>
    <recommendedName>
        <fullName evidence="2">Pre-mRNA processing factor 4 (PRP4)-like domain-containing protein</fullName>
    </recommendedName>
</protein>
<evidence type="ECO:0000259" key="2">
    <source>
        <dbReference type="SMART" id="SM00500"/>
    </source>
</evidence>
<evidence type="ECO:0000256" key="1">
    <source>
        <dbReference type="SAM" id="MobiDB-lite"/>
    </source>
</evidence>
<dbReference type="AlphaFoldDB" id="A0A7S3N8M0"/>
<dbReference type="EMBL" id="HBII01009518">
    <property type="protein sequence ID" value="CAE0345154.1"/>
    <property type="molecule type" value="Transcribed_RNA"/>
</dbReference>
<feature type="domain" description="Pre-mRNA processing factor 4 (PRP4)-like" evidence="2">
    <location>
        <begin position="31"/>
        <end position="79"/>
    </location>
</feature>
<accession>A0A7S3N8M0</accession>